<evidence type="ECO:0000256" key="5">
    <source>
        <dbReference type="ARBA" id="ARBA00022989"/>
    </source>
</evidence>
<dbReference type="GO" id="GO:0042970">
    <property type="term" value="F:homoserine transmembrane transporter activity"/>
    <property type="evidence" value="ECO:0007669"/>
    <property type="project" value="TreeGrafter"/>
</dbReference>
<evidence type="ECO:0000256" key="7">
    <source>
        <dbReference type="SAM" id="Phobius"/>
    </source>
</evidence>
<feature type="transmembrane region" description="Helical" evidence="7">
    <location>
        <begin position="145"/>
        <end position="171"/>
    </location>
</feature>
<dbReference type="EMBL" id="NEVT01000003">
    <property type="protein sequence ID" value="OZI78900.1"/>
    <property type="molecule type" value="Genomic_DNA"/>
</dbReference>
<feature type="transmembrane region" description="Helical" evidence="7">
    <location>
        <begin position="117"/>
        <end position="139"/>
    </location>
</feature>
<name>A0A261VZ55_9BORD</name>
<dbReference type="Pfam" id="PF01810">
    <property type="entry name" value="LysE"/>
    <property type="match status" value="1"/>
</dbReference>
<dbReference type="RefSeq" id="WP_028354892.1">
    <property type="nucleotide sequence ID" value="NZ_NEVT01000003.1"/>
</dbReference>
<evidence type="ECO:0000256" key="1">
    <source>
        <dbReference type="ARBA" id="ARBA00004651"/>
    </source>
</evidence>
<reference evidence="9" key="1">
    <citation type="submission" date="2017-05" db="EMBL/GenBank/DDBJ databases">
        <title>Complete and WGS of Bordetella genogroups.</title>
        <authorList>
            <person name="Spilker T."/>
            <person name="Lipuma J."/>
        </authorList>
    </citation>
    <scope>NUCLEOTIDE SEQUENCE [LARGE SCALE GENOMIC DNA]</scope>
    <source>
        <strain evidence="9">AU8256</strain>
    </source>
</reference>
<gene>
    <name evidence="8" type="ORF">CAL24_02810</name>
</gene>
<comment type="similarity">
    <text evidence="2">Belongs to the Rht family.</text>
</comment>
<comment type="subcellular location">
    <subcellularLocation>
        <location evidence="1">Cell membrane</location>
        <topology evidence="1">Multi-pass membrane protein</topology>
    </subcellularLocation>
</comment>
<proteinExistence type="inferred from homology"/>
<dbReference type="PIRSF" id="PIRSF006324">
    <property type="entry name" value="LeuE"/>
    <property type="match status" value="1"/>
</dbReference>
<dbReference type="PANTHER" id="PTHR30086:SF14">
    <property type="entry name" value="HOMOSERINE_HOMOSERINE LACTONE EFFLUX PROTEIN"/>
    <property type="match status" value="1"/>
</dbReference>
<dbReference type="InterPro" id="IPR001123">
    <property type="entry name" value="LeuE-type"/>
</dbReference>
<protein>
    <submittedName>
        <fullName evidence="8">Lysine transporter LysE</fullName>
    </submittedName>
</protein>
<evidence type="ECO:0000313" key="9">
    <source>
        <dbReference type="Proteomes" id="UP000215633"/>
    </source>
</evidence>
<dbReference type="PANTHER" id="PTHR30086">
    <property type="entry name" value="ARGININE EXPORTER PROTEIN ARGO"/>
    <property type="match status" value="1"/>
</dbReference>
<evidence type="ECO:0000256" key="2">
    <source>
        <dbReference type="ARBA" id="ARBA00007928"/>
    </source>
</evidence>
<sequence>MDTQTLLAFVLVAALNIMSPGPAVLLAMRNGASGGWRAVVPSTLGNITGLFLLSAAAMLGLGVLLQTSALAFAMVKVAGACYLIYMGLRHLAGRVRLAPPEPAAATPRSPLRLYAEALLVAGLNPKPILFFSAFFPQFLDTARPLLPQFFVLTGLFMAISCASLLLYGGLARQARGLLRRPTVVLWLNRAIGAAFVSFGLALLRLRRAAN</sequence>
<organism evidence="8 9">
    <name type="scientific">Bordetella genomosp. 2</name>
    <dbReference type="NCBI Taxonomy" id="1983456"/>
    <lineage>
        <taxon>Bacteria</taxon>
        <taxon>Pseudomonadati</taxon>
        <taxon>Pseudomonadota</taxon>
        <taxon>Betaproteobacteria</taxon>
        <taxon>Burkholderiales</taxon>
        <taxon>Alcaligenaceae</taxon>
        <taxon>Bordetella</taxon>
    </lineage>
</organism>
<feature type="transmembrane region" description="Helical" evidence="7">
    <location>
        <begin position="69"/>
        <end position="88"/>
    </location>
</feature>
<keyword evidence="9" id="KW-1185">Reference proteome</keyword>
<comment type="caution">
    <text evidence="8">The sequence shown here is derived from an EMBL/GenBank/DDBJ whole genome shotgun (WGS) entry which is preliminary data.</text>
</comment>
<keyword evidence="6 7" id="KW-0472">Membrane</keyword>
<accession>A0A261VZ55</accession>
<keyword evidence="5 7" id="KW-1133">Transmembrane helix</keyword>
<keyword evidence="4 7" id="KW-0812">Transmembrane</keyword>
<dbReference type="Proteomes" id="UP000215633">
    <property type="component" value="Unassembled WGS sequence"/>
</dbReference>
<keyword evidence="3" id="KW-1003">Cell membrane</keyword>
<dbReference type="AlphaFoldDB" id="A0A261VZ55"/>
<feature type="transmembrane region" description="Helical" evidence="7">
    <location>
        <begin position="183"/>
        <end position="203"/>
    </location>
</feature>
<dbReference type="GO" id="GO:0005886">
    <property type="term" value="C:plasma membrane"/>
    <property type="evidence" value="ECO:0007669"/>
    <property type="project" value="UniProtKB-SubCell"/>
</dbReference>
<evidence type="ECO:0000313" key="8">
    <source>
        <dbReference type="EMBL" id="OZI78900.1"/>
    </source>
</evidence>
<feature type="transmembrane region" description="Helical" evidence="7">
    <location>
        <begin position="6"/>
        <end position="27"/>
    </location>
</feature>
<feature type="transmembrane region" description="Helical" evidence="7">
    <location>
        <begin position="39"/>
        <end position="63"/>
    </location>
</feature>
<evidence type="ECO:0000256" key="3">
    <source>
        <dbReference type="ARBA" id="ARBA00022475"/>
    </source>
</evidence>
<evidence type="ECO:0000256" key="4">
    <source>
        <dbReference type="ARBA" id="ARBA00022692"/>
    </source>
</evidence>
<evidence type="ECO:0000256" key="6">
    <source>
        <dbReference type="ARBA" id="ARBA00023136"/>
    </source>
</evidence>